<reference evidence="1 2" key="1">
    <citation type="journal article" date="2016" name="Nat. Commun.">
        <title>Thousands of microbial genomes shed light on interconnected biogeochemical processes in an aquifer system.</title>
        <authorList>
            <person name="Anantharaman K."/>
            <person name="Brown C.T."/>
            <person name="Hug L.A."/>
            <person name="Sharon I."/>
            <person name="Castelle C.J."/>
            <person name="Probst A.J."/>
            <person name="Thomas B.C."/>
            <person name="Singh A."/>
            <person name="Wilkins M.J."/>
            <person name="Karaoz U."/>
            <person name="Brodie E.L."/>
            <person name="Williams K.H."/>
            <person name="Hubbard S.S."/>
            <person name="Banfield J.F."/>
        </authorList>
    </citation>
    <scope>NUCLEOTIDE SEQUENCE [LARGE SCALE GENOMIC DNA]</scope>
</reference>
<dbReference type="AlphaFoldDB" id="A0A1F8FJ25"/>
<gene>
    <name evidence="1" type="ORF">A3C71_00410</name>
</gene>
<evidence type="ECO:0000313" key="1">
    <source>
        <dbReference type="EMBL" id="OGN13062.1"/>
    </source>
</evidence>
<comment type="caution">
    <text evidence="1">The sequence shown here is derived from an EMBL/GenBank/DDBJ whole genome shotgun (WGS) entry which is preliminary data.</text>
</comment>
<name>A0A1F8FJ25_9BACT</name>
<sequence length="136" mass="15884">MADKNSFVSNIYEMYYRLLIDLFKTKLRILAEYNNILILFQTVFFVKPLLERFGDFKPSAKPIPRISLNFHPATFSLPLSGVSRIMRKKRRAGRKEYNIRVEPLAGRGRTTRKSSICLARLLSTEILLRIIFSSLR</sequence>
<accession>A0A1F8FJ25</accession>
<proteinExistence type="predicted"/>
<dbReference type="EMBL" id="MGJT01000010">
    <property type="protein sequence ID" value="OGN13062.1"/>
    <property type="molecule type" value="Genomic_DNA"/>
</dbReference>
<organism evidence="1 2">
    <name type="scientific">Candidatus Yanofskybacteria bacterium RIFCSPHIGHO2_02_FULL_43_15c</name>
    <dbReference type="NCBI Taxonomy" id="1802679"/>
    <lineage>
        <taxon>Bacteria</taxon>
        <taxon>Candidatus Yanofskyibacteriota</taxon>
    </lineage>
</organism>
<dbReference type="Proteomes" id="UP000178197">
    <property type="component" value="Unassembled WGS sequence"/>
</dbReference>
<evidence type="ECO:0000313" key="2">
    <source>
        <dbReference type="Proteomes" id="UP000178197"/>
    </source>
</evidence>
<protein>
    <submittedName>
        <fullName evidence="1">Uncharacterized protein</fullName>
    </submittedName>
</protein>